<dbReference type="RefSeq" id="XP_014153178.1">
    <property type="nucleotide sequence ID" value="XM_014297703.1"/>
</dbReference>
<evidence type="ECO:0000313" key="2">
    <source>
        <dbReference type="EMBL" id="KNC79276.1"/>
    </source>
</evidence>
<dbReference type="GeneID" id="25908832"/>
<evidence type="ECO:0000256" key="1">
    <source>
        <dbReference type="SAM" id="MobiDB-lite"/>
    </source>
</evidence>
<reference evidence="2 3" key="1">
    <citation type="submission" date="2011-02" db="EMBL/GenBank/DDBJ databases">
        <title>The Genome Sequence of Sphaeroforma arctica JP610.</title>
        <authorList>
            <consortium name="The Broad Institute Genome Sequencing Platform"/>
            <person name="Russ C."/>
            <person name="Cuomo C."/>
            <person name="Young S.K."/>
            <person name="Zeng Q."/>
            <person name="Gargeya S."/>
            <person name="Alvarado L."/>
            <person name="Berlin A."/>
            <person name="Chapman S.B."/>
            <person name="Chen Z."/>
            <person name="Freedman E."/>
            <person name="Gellesch M."/>
            <person name="Goldberg J."/>
            <person name="Griggs A."/>
            <person name="Gujja S."/>
            <person name="Heilman E."/>
            <person name="Heiman D."/>
            <person name="Howarth C."/>
            <person name="Mehta T."/>
            <person name="Neiman D."/>
            <person name="Pearson M."/>
            <person name="Roberts A."/>
            <person name="Saif S."/>
            <person name="Shea T."/>
            <person name="Shenoy N."/>
            <person name="Sisk P."/>
            <person name="Stolte C."/>
            <person name="Sykes S."/>
            <person name="White J."/>
            <person name="Yandava C."/>
            <person name="Burger G."/>
            <person name="Gray M.W."/>
            <person name="Holland P.W.H."/>
            <person name="King N."/>
            <person name="Lang F.B.F."/>
            <person name="Roger A.J."/>
            <person name="Ruiz-Trillo I."/>
            <person name="Haas B."/>
            <person name="Nusbaum C."/>
            <person name="Birren B."/>
        </authorList>
    </citation>
    <scope>NUCLEOTIDE SEQUENCE [LARGE SCALE GENOMIC DNA]</scope>
    <source>
        <strain evidence="2 3">JP610</strain>
    </source>
</reference>
<proteinExistence type="predicted"/>
<gene>
    <name evidence="2" type="ORF">SARC_08328</name>
</gene>
<feature type="compositionally biased region" description="Polar residues" evidence="1">
    <location>
        <begin position="76"/>
        <end position="88"/>
    </location>
</feature>
<dbReference type="EMBL" id="KQ242336">
    <property type="protein sequence ID" value="KNC79276.1"/>
    <property type="molecule type" value="Genomic_DNA"/>
</dbReference>
<feature type="region of interest" description="Disordered" evidence="1">
    <location>
        <begin position="1"/>
        <end position="33"/>
    </location>
</feature>
<dbReference type="Proteomes" id="UP000054560">
    <property type="component" value="Unassembled WGS sequence"/>
</dbReference>
<feature type="region of interest" description="Disordered" evidence="1">
    <location>
        <begin position="76"/>
        <end position="174"/>
    </location>
</feature>
<evidence type="ECO:0000313" key="3">
    <source>
        <dbReference type="Proteomes" id="UP000054560"/>
    </source>
</evidence>
<dbReference type="AlphaFoldDB" id="A0A0L0FRS7"/>
<organism evidence="2 3">
    <name type="scientific">Sphaeroforma arctica JP610</name>
    <dbReference type="NCBI Taxonomy" id="667725"/>
    <lineage>
        <taxon>Eukaryota</taxon>
        <taxon>Ichthyosporea</taxon>
        <taxon>Ichthyophonida</taxon>
        <taxon>Sphaeroforma</taxon>
    </lineage>
</organism>
<sequence length="174" mass="18915">MDQGSEFNNVNTKEHSNANTQDQMGVSVGGPDASLSGRFGSCPDFASLDALLLSSCINNMSTSELVAKINIDSGDANMSTPKELNSTEVGDMDWTEGFRSKSEDDTASAGYAQAAQERATNTLVHRHSSHNPTSDHFRKHNQSLQMYLNDTKAKQQRQPVHQNSVDSFGSYQGP</sequence>
<protein>
    <submittedName>
        <fullName evidence="2">Uncharacterized protein</fullName>
    </submittedName>
</protein>
<name>A0A0L0FRS7_9EUKA</name>
<keyword evidence="3" id="KW-1185">Reference proteome</keyword>
<feature type="compositionally biased region" description="Polar residues" evidence="1">
    <location>
        <begin position="1"/>
        <end position="24"/>
    </location>
</feature>
<accession>A0A0L0FRS7</accession>
<feature type="compositionally biased region" description="Polar residues" evidence="1">
    <location>
        <begin position="156"/>
        <end position="174"/>
    </location>
</feature>